<evidence type="ECO:0000256" key="2">
    <source>
        <dbReference type="ARBA" id="ARBA00009780"/>
    </source>
</evidence>
<feature type="binding site" evidence="8">
    <location>
        <position position="84"/>
    </location>
    <ligand>
        <name>Zn(2+)</name>
        <dbReference type="ChEBI" id="CHEBI:29105"/>
        <note>catalytic</note>
    </ligand>
</feature>
<comment type="subcellular location">
    <subcellularLocation>
        <location evidence="1">Membrane</location>
        <topology evidence="1">Multi-pass membrane protein</topology>
    </subcellularLocation>
</comment>
<dbReference type="GO" id="GO:0046513">
    <property type="term" value="P:ceramide biosynthetic process"/>
    <property type="evidence" value="ECO:0007669"/>
    <property type="project" value="TreeGrafter"/>
</dbReference>
<dbReference type="Proteomes" id="UP000054350">
    <property type="component" value="Unassembled WGS sequence"/>
</dbReference>
<accession>A0A0L0SVS8</accession>
<keyword evidence="7" id="KW-0479">Metal-binding</keyword>
<dbReference type="PANTHER" id="PTHR46187:SF3">
    <property type="entry name" value="ALKALINE CERAMIDASE 3"/>
    <property type="match status" value="1"/>
</dbReference>
<feature type="binding site" evidence="7">
    <location>
        <position position="27"/>
    </location>
    <ligand>
        <name>Ca(2+)</name>
        <dbReference type="ChEBI" id="CHEBI:29108"/>
    </ligand>
</feature>
<evidence type="ECO:0000256" key="6">
    <source>
        <dbReference type="ARBA" id="ARBA00023136"/>
    </source>
</evidence>
<comment type="cofactor">
    <cofactor evidence="8">
        <name>Zn(2+)</name>
        <dbReference type="ChEBI" id="CHEBI:29105"/>
    </cofactor>
</comment>
<proteinExistence type="inferred from homology"/>
<dbReference type="PANTHER" id="PTHR46187">
    <property type="entry name" value="ALKALINE CERAMIDASE 3"/>
    <property type="match status" value="1"/>
</dbReference>
<keyword evidence="3 9" id="KW-0812">Transmembrane</keyword>
<feature type="binding site" evidence="7">
    <location>
        <position position="22"/>
    </location>
    <ligand>
        <name>Ca(2+)</name>
        <dbReference type="ChEBI" id="CHEBI:29108"/>
    </ligand>
</feature>
<evidence type="ECO:0000256" key="3">
    <source>
        <dbReference type="ARBA" id="ARBA00022692"/>
    </source>
</evidence>
<feature type="transmembrane region" description="Helical" evidence="9">
    <location>
        <begin position="175"/>
        <end position="192"/>
    </location>
</feature>
<feature type="binding site" evidence="7">
    <location>
        <position position="23"/>
    </location>
    <ligand>
        <name>Ca(2+)</name>
        <dbReference type="ChEBI" id="CHEBI:29108"/>
    </ligand>
</feature>
<feature type="transmembrane region" description="Helical" evidence="9">
    <location>
        <begin position="219"/>
        <end position="238"/>
    </location>
</feature>
<dbReference type="STRING" id="578462.A0A0L0SVS8"/>
<evidence type="ECO:0000313" key="10">
    <source>
        <dbReference type="EMBL" id="KNE66449.1"/>
    </source>
</evidence>
<dbReference type="OMA" id="SIDWCEL"/>
<dbReference type="GO" id="GO:0046514">
    <property type="term" value="P:ceramide catabolic process"/>
    <property type="evidence" value="ECO:0007669"/>
    <property type="project" value="TreeGrafter"/>
</dbReference>
<evidence type="ECO:0000313" key="11">
    <source>
        <dbReference type="Proteomes" id="UP000054350"/>
    </source>
</evidence>
<keyword evidence="4" id="KW-0378">Hydrolase</keyword>
<dbReference type="GO" id="GO:0016811">
    <property type="term" value="F:hydrolase activity, acting on carbon-nitrogen (but not peptide) bonds, in linear amides"/>
    <property type="evidence" value="ECO:0007669"/>
    <property type="project" value="InterPro"/>
</dbReference>
<dbReference type="GO" id="GO:0005789">
    <property type="term" value="C:endoplasmic reticulum membrane"/>
    <property type="evidence" value="ECO:0007669"/>
    <property type="project" value="TreeGrafter"/>
</dbReference>
<reference evidence="11" key="2">
    <citation type="submission" date="2009-11" db="EMBL/GenBank/DDBJ databases">
        <title>The Genome Sequence of Allomyces macrogynus strain ATCC 38327.</title>
        <authorList>
            <consortium name="The Broad Institute Genome Sequencing Platform"/>
            <person name="Russ C."/>
            <person name="Cuomo C."/>
            <person name="Shea T."/>
            <person name="Young S.K."/>
            <person name="Zeng Q."/>
            <person name="Koehrsen M."/>
            <person name="Haas B."/>
            <person name="Borodovsky M."/>
            <person name="Guigo R."/>
            <person name="Alvarado L."/>
            <person name="Berlin A."/>
            <person name="Borenstein D."/>
            <person name="Chen Z."/>
            <person name="Engels R."/>
            <person name="Freedman E."/>
            <person name="Gellesch M."/>
            <person name="Goldberg J."/>
            <person name="Griggs A."/>
            <person name="Gujja S."/>
            <person name="Heiman D."/>
            <person name="Hepburn T."/>
            <person name="Howarth C."/>
            <person name="Jen D."/>
            <person name="Larson L."/>
            <person name="Lewis B."/>
            <person name="Mehta T."/>
            <person name="Park D."/>
            <person name="Pearson M."/>
            <person name="Roberts A."/>
            <person name="Saif S."/>
            <person name="Shenoy N."/>
            <person name="Sisk P."/>
            <person name="Stolte C."/>
            <person name="Sykes S."/>
            <person name="Walk T."/>
            <person name="White J."/>
            <person name="Yandava C."/>
            <person name="Burger G."/>
            <person name="Gray M.W."/>
            <person name="Holland P.W.H."/>
            <person name="King N."/>
            <person name="Lang F.B.F."/>
            <person name="Roger A.J."/>
            <person name="Ruiz-Trillo I."/>
            <person name="Lander E."/>
            <person name="Nusbaum C."/>
        </authorList>
    </citation>
    <scope>NUCLEOTIDE SEQUENCE [LARGE SCALE GENOMIC DNA]</scope>
    <source>
        <strain evidence="11">ATCC 38327</strain>
    </source>
</reference>
<keyword evidence="11" id="KW-1185">Reference proteome</keyword>
<evidence type="ECO:0000256" key="5">
    <source>
        <dbReference type="ARBA" id="ARBA00022989"/>
    </source>
</evidence>
<comment type="similarity">
    <text evidence="2">Belongs to the alkaline ceramidase family.</text>
</comment>
<evidence type="ECO:0000256" key="8">
    <source>
        <dbReference type="PIRSR" id="PIRSR608901-2"/>
    </source>
</evidence>
<reference evidence="10 11" key="1">
    <citation type="submission" date="2009-11" db="EMBL/GenBank/DDBJ databases">
        <title>Annotation of Allomyces macrogynus ATCC 38327.</title>
        <authorList>
            <consortium name="The Broad Institute Genome Sequencing Platform"/>
            <person name="Russ C."/>
            <person name="Cuomo C."/>
            <person name="Burger G."/>
            <person name="Gray M.W."/>
            <person name="Holland P.W.H."/>
            <person name="King N."/>
            <person name="Lang F.B.F."/>
            <person name="Roger A.J."/>
            <person name="Ruiz-Trillo I."/>
            <person name="Young S.K."/>
            <person name="Zeng Q."/>
            <person name="Gargeya S."/>
            <person name="Fitzgerald M."/>
            <person name="Haas B."/>
            <person name="Abouelleil A."/>
            <person name="Alvarado L."/>
            <person name="Arachchi H.M."/>
            <person name="Berlin A."/>
            <person name="Chapman S.B."/>
            <person name="Gearin G."/>
            <person name="Goldberg J."/>
            <person name="Griggs A."/>
            <person name="Gujja S."/>
            <person name="Hansen M."/>
            <person name="Heiman D."/>
            <person name="Howarth C."/>
            <person name="Larimer J."/>
            <person name="Lui A."/>
            <person name="MacDonald P.J.P."/>
            <person name="McCowen C."/>
            <person name="Montmayeur A."/>
            <person name="Murphy C."/>
            <person name="Neiman D."/>
            <person name="Pearson M."/>
            <person name="Priest M."/>
            <person name="Roberts A."/>
            <person name="Saif S."/>
            <person name="Shea T."/>
            <person name="Sisk P."/>
            <person name="Stolte C."/>
            <person name="Sykes S."/>
            <person name="Wortman J."/>
            <person name="Nusbaum C."/>
            <person name="Birren B."/>
        </authorList>
    </citation>
    <scope>NUCLEOTIDE SEQUENCE [LARGE SCALE GENOMIC DNA]</scope>
    <source>
        <strain evidence="10 11">ATCC 38327</strain>
    </source>
</reference>
<dbReference type="Pfam" id="PF05875">
    <property type="entry name" value="Ceramidase"/>
    <property type="match status" value="1"/>
</dbReference>
<gene>
    <name evidence="10" type="ORF">AMAG_11586</name>
</gene>
<dbReference type="GO" id="GO:0046872">
    <property type="term" value="F:metal ion binding"/>
    <property type="evidence" value="ECO:0007669"/>
    <property type="project" value="UniProtKB-KW"/>
</dbReference>
<evidence type="ECO:0000256" key="4">
    <source>
        <dbReference type="ARBA" id="ARBA00022801"/>
    </source>
</evidence>
<feature type="binding site" evidence="8">
    <location>
        <position position="222"/>
    </location>
    <ligand>
        <name>Zn(2+)</name>
        <dbReference type="ChEBI" id="CHEBI:29105"/>
        <note>catalytic</note>
    </ligand>
</feature>
<feature type="binding site" evidence="7">
    <location>
        <position position="25"/>
    </location>
    <ligand>
        <name>Ca(2+)</name>
        <dbReference type="ChEBI" id="CHEBI:29108"/>
    </ligand>
</feature>
<organism evidence="10 11">
    <name type="scientific">Allomyces macrogynus (strain ATCC 38327)</name>
    <name type="common">Allomyces javanicus var. macrogynus</name>
    <dbReference type="NCBI Taxonomy" id="578462"/>
    <lineage>
        <taxon>Eukaryota</taxon>
        <taxon>Fungi</taxon>
        <taxon>Fungi incertae sedis</taxon>
        <taxon>Blastocladiomycota</taxon>
        <taxon>Blastocladiomycetes</taxon>
        <taxon>Blastocladiales</taxon>
        <taxon>Blastocladiaceae</taxon>
        <taxon>Allomyces</taxon>
    </lineage>
</organism>
<evidence type="ECO:0000256" key="7">
    <source>
        <dbReference type="PIRSR" id="PIRSR608901-1"/>
    </source>
</evidence>
<sequence length="341" mass="37048">MHAFSMPGSAAEPPWTTDALIDWCEGNFEVLSYVAEFCNTFSNVIQLSLAVSAMAIASKYQYGARFIVAFGGIAIVAIGSCLFHGTLTYHMQLLDEVPMLLASGIATYCCITPHRAKPPTWTSILSLGLPILVTAIYLSNRIPEFFQVAHGIQLLAVIALNISNWRVAPSPSRALFVRALFAYAGAFALWNADTVLCRHLSPIKHALGWPFRGVLELHAWWHVLGGYACYLGVMYAAAVRFGARGVQVDVRVWRRVVPYVVPRVDEKHAVDEAVDVSATVGASRVAKTTNVQTVAATRSTAVCPAGVAAAAPAMARVRRISMRVTTTAEKHACPAYVWVKE</sequence>
<evidence type="ECO:0008006" key="12">
    <source>
        <dbReference type="Google" id="ProtNLM"/>
    </source>
</evidence>
<evidence type="ECO:0000256" key="1">
    <source>
        <dbReference type="ARBA" id="ARBA00004141"/>
    </source>
</evidence>
<keyword evidence="5 9" id="KW-1133">Transmembrane helix</keyword>
<feature type="binding site" evidence="8">
    <location>
        <position position="218"/>
    </location>
    <ligand>
        <name>Zn(2+)</name>
        <dbReference type="ChEBI" id="CHEBI:29105"/>
        <note>catalytic</note>
    </ligand>
</feature>
<dbReference type="OrthoDB" id="187171at2759"/>
<keyword evidence="8" id="KW-0862">Zinc</keyword>
<dbReference type="eggNOG" id="KOG2329">
    <property type="taxonomic scope" value="Eukaryota"/>
</dbReference>
<dbReference type="EMBL" id="GG745350">
    <property type="protein sequence ID" value="KNE66449.1"/>
    <property type="molecule type" value="Genomic_DNA"/>
</dbReference>
<name>A0A0L0SVS8_ALLM3</name>
<dbReference type="InterPro" id="IPR008901">
    <property type="entry name" value="ACER"/>
</dbReference>
<protein>
    <recommendedName>
        <fullName evidence="12">Ceramidase</fullName>
    </recommendedName>
</protein>
<keyword evidence="6 9" id="KW-0472">Membrane</keyword>
<dbReference type="VEuPathDB" id="FungiDB:AMAG_11586"/>
<keyword evidence="7" id="KW-0106">Calcium</keyword>
<feature type="binding site" evidence="7">
    <location>
        <position position="36"/>
    </location>
    <ligand>
        <name>Ca(2+)</name>
        <dbReference type="ChEBI" id="CHEBI:29108"/>
    </ligand>
</feature>
<dbReference type="AlphaFoldDB" id="A0A0L0SVS8"/>
<feature type="transmembrane region" description="Helical" evidence="9">
    <location>
        <begin position="145"/>
        <end position="163"/>
    </location>
</feature>
<evidence type="ECO:0000256" key="9">
    <source>
        <dbReference type="SAM" id="Phobius"/>
    </source>
</evidence>
<feature type="transmembrane region" description="Helical" evidence="9">
    <location>
        <begin position="62"/>
        <end position="85"/>
    </location>
</feature>